<evidence type="ECO:0000313" key="3">
    <source>
        <dbReference type="Proteomes" id="UP000564677"/>
    </source>
</evidence>
<evidence type="ECO:0000256" key="1">
    <source>
        <dbReference type="SAM" id="MobiDB-lite"/>
    </source>
</evidence>
<name>A0A7X5V126_9SPHN</name>
<dbReference type="RefSeq" id="WP_167299686.1">
    <property type="nucleotide sequence ID" value="NZ_JAASQV010000002.1"/>
</dbReference>
<dbReference type="AlphaFoldDB" id="A0A7X5V126"/>
<sequence>MTSISSIAQRMDARIAAAASAGTISADDRDALRGALGTIDSSLASDHPGSGTGGMKGRIDGLIDAQTRRGALTDDQAAELRRFFAEGPDDGPGSPPPSGDEIPGDDTGTPISEAAARRLDAMSAFLQKLRDAAASGTTTYGGNAGTRGNGDSATGWVIDRQA</sequence>
<feature type="region of interest" description="Disordered" evidence="1">
    <location>
        <begin position="82"/>
        <end position="111"/>
    </location>
</feature>
<feature type="region of interest" description="Disordered" evidence="1">
    <location>
        <begin position="40"/>
        <end position="59"/>
    </location>
</feature>
<gene>
    <name evidence="2" type="ORF">FHR20_002229</name>
</gene>
<keyword evidence="3" id="KW-1185">Reference proteome</keyword>
<reference evidence="2 3" key="1">
    <citation type="submission" date="2020-03" db="EMBL/GenBank/DDBJ databases">
        <title>Genomic Encyclopedia of Type Strains, Phase IV (KMG-IV): sequencing the most valuable type-strain genomes for metagenomic binning, comparative biology and taxonomic classification.</title>
        <authorList>
            <person name="Goeker M."/>
        </authorList>
    </citation>
    <scope>NUCLEOTIDE SEQUENCE [LARGE SCALE GENOMIC DNA]</scope>
    <source>
        <strain evidence="2 3">DSM 4733</strain>
    </source>
</reference>
<dbReference type="EMBL" id="JAASQV010000002">
    <property type="protein sequence ID" value="NIJ65267.1"/>
    <property type="molecule type" value="Genomic_DNA"/>
</dbReference>
<comment type="caution">
    <text evidence="2">The sequence shown here is derived from an EMBL/GenBank/DDBJ whole genome shotgun (WGS) entry which is preliminary data.</text>
</comment>
<evidence type="ECO:0000313" key="2">
    <source>
        <dbReference type="EMBL" id="NIJ65267.1"/>
    </source>
</evidence>
<accession>A0A7X5V126</accession>
<dbReference type="Proteomes" id="UP000564677">
    <property type="component" value="Unassembled WGS sequence"/>
</dbReference>
<proteinExistence type="predicted"/>
<protein>
    <submittedName>
        <fullName evidence="2">Uncharacterized protein</fullName>
    </submittedName>
</protein>
<organism evidence="2 3">
    <name type="scientific">Sphingomonas leidyi</name>
    <dbReference type="NCBI Taxonomy" id="68569"/>
    <lineage>
        <taxon>Bacteria</taxon>
        <taxon>Pseudomonadati</taxon>
        <taxon>Pseudomonadota</taxon>
        <taxon>Alphaproteobacteria</taxon>
        <taxon>Sphingomonadales</taxon>
        <taxon>Sphingomonadaceae</taxon>
        <taxon>Sphingomonas</taxon>
    </lineage>
</organism>
<feature type="region of interest" description="Disordered" evidence="1">
    <location>
        <begin position="134"/>
        <end position="162"/>
    </location>
</feature>